<evidence type="ECO:0000313" key="3">
    <source>
        <dbReference type="Proteomes" id="UP000287361"/>
    </source>
</evidence>
<dbReference type="RefSeq" id="WP_016407191.1">
    <property type="nucleotide sequence ID" value="NZ_DAVZTY010000020.1"/>
</dbReference>
<keyword evidence="3" id="KW-1185">Reference proteome</keyword>
<dbReference type="EMBL" id="BHVZ01000001">
    <property type="protein sequence ID" value="GCB28594.1"/>
    <property type="molecule type" value="Genomic_DNA"/>
</dbReference>
<feature type="transmembrane region" description="Helical" evidence="1">
    <location>
        <begin position="66"/>
        <end position="86"/>
    </location>
</feature>
<dbReference type="OrthoDB" id="308265at2"/>
<keyword evidence="1" id="KW-1133">Transmembrane helix</keyword>
<dbReference type="AlphaFoldDB" id="A0A401LAT2"/>
<keyword evidence="1" id="KW-0812">Transmembrane</keyword>
<sequence length="110" mass="11853">MVLTTMQSIAIIAVCGICTLLERALPFLIFSGRAVPEPVRYLGRVLPMAIMATLVIYCLKGISFSSAAGFAPLLIASAVTAILHLWKRSTLISIFCGTVCYMVLVQLVFA</sequence>
<dbReference type="Proteomes" id="UP000287361">
    <property type="component" value="Unassembled WGS sequence"/>
</dbReference>
<evidence type="ECO:0000313" key="2">
    <source>
        <dbReference type="EMBL" id="GCB28594.1"/>
    </source>
</evidence>
<reference evidence="2 3" key="1">
    <citation type="submission" date="2018-10" db="EMBL/GenBank/DDBJ databases">
        <title>Draft Genome Sequence of Anaerotignum sp. KCTC 15736.</title>
        <authorList>
            <person name="Choi S.H."/>
            <person name="Kim J.S."/>
            <person name="Kang S.W."/>
            <person name="Lee J.S."/>
            <person name="Park S.H."/>
        </authorList>
    </citation>
    <scope>NUCLEOTIDE SEQUENCE [LARGE SCALE GENOMIC DNA]</scope>
    <source>
        <strain evidence="2 3">KCTC 15736</strain>
    </source>
</reference>
<protein>
    <submittedName>
        <fullName evidence="2">Branched-chain amino acid transport protein AzlD</fullName>
    </submittedName>
</protein>
<gene>
    <name evidence="2" type="primary">azlD</name>
    <name evidence="2" type="ORF">KGMB03357_02550</name>
</gene>
<comment type="caution">
    <text evidence="2">The sequence shown here is derived from an EMBL/GenBank/DDBJ whole genome shotgun (WGS) entry which is preliminary data.</text>
</comment>
<accession>A0A401LAT2</accession>
<evidence type="ECO:0000256" key="1">
    <source>
        <dbReference type="SAM" id="Phobius"/>
    </source>
</evidence>
<dbReference type="Pfam" id="PF05437">
    <property type="entry name" value="AzlD"/>
    <property type="match status" value="1"/>
</dbReference>
<dbReference type="GeneID" id="86193256"/>
<organism evidence="2 3">
    <name type="scientific">Anaerotignum faecicola</name>
    <dbReference type="NCBI Taxonomy" id="2358141"/>
    <lineage>
        <taxon>Bacteria</taxon>
        <taxon>Bacillati</taxon>
        <taxon>Bacillota</taxon>
        <taxon>Clostridia</taxon>
        <taxon>Lachnospirales</taxon>
        <taxon>Anaerotignaceae</taxon>
        <taxon>Anaerotignum</taxon>
    </lineage>
</organism>
<proteinExistence type="predicted"/>
<dbReference type="InterPro" id="IPR008407">
    <property type="entry name" value="Brnchd-chn_aa_trnsp_AzlD"/>
</dbReference>
<keyword evidence="1" id="KW-0472">Membrane</keyword>
<name>A0A401LAT2_9FIRM</name>
<feature type="transmembrane region" description="Helical" evidence="1">
    <location>
        <begin position="41"/>
        <end position="59"/>
    </location>
</feature>
<feature type="transmembrane region" description="Helical" evidence="1">
    <location>
        <begin position="92"/>
        <end position="109"/>
    </location>
</feature>
<dbReference type="PIRSF" id="PIRSF003203">
    <property type="entry name" value="AzlD"/>
    <property type="match status" value="1"/>
</dbReference>